<dbReference type="Pfam" id="PF03466">
    <property type="entry name" value="LysR_substrate"/>
    <property type="match status" value="1"/>
</dbReference>
<dbReference type="PANTHER" id="PTHR30419">
    <property type="entry name" value="HTH-TYPE TRANSCRIPTIONAL REGULATOR YBHD"/>
    <property type="match status" value="1"/>
</dbReference>
<sequence length="325" mass="35856">MNEPRSSTRLSIRHIRSFVAVARHRSLTRAAESLFVTQSALSLTIQHLEDDLGVLLFDRSTRRLDLTQAGEEFMPSAQRLLHDFDSSIRDMRALGNRERGKVGVAAVPSVMALLLPEVVAAYIEAFPDIDVYLREDNSEAVQQRIIEGDVDFGICSPWEPDAELIFEPLFEDSFGVVFAHHHPLATSADDLSWKEIDGYRIIGFSPDLGMQHQLSHTAGLSENVREPRYQVSNTSTIETLLTRGAGVSVMSALAAQRPPLDRLGLRLLTKPVLTRTVGIVRRKGKSLSPAASTMLQHILGTVAQLGRFPGVRILDNVAATSRGKT</sequence>
<evidence type="ECO:0000256" key="4">
    <source>
        <dbReference type="ARBA" id="ARBA00023163"/>
    </source>
</evidence>
<name>A0ABX2BPF4_9BURK</name>
<proteinExistence type="inferred from homology"/>
<keyword evidence="3" id="KW-0238">DNA-binding</keyword>
<reference evidence="6 7" key="1">
    <citation type="submission" date="2019-11" db="EMBL/GenBank/DDBJ databases">
        <title>Metabolism of dissolved organic matter in forest soils.</title>
        <authorList>
            <person name="Cyle K.T."/>
            <person name="Wilhelm R.C."/>
            <person name="Martinez C.E."/>
        </authorList>
    </citation>
    <scope>NUCLEOTIDE SEQUENCE [LARGE SCALE GENOMIC DNA]</scope>
    <source>
        <strain evidence="6 7">1N</strain>
    </source>
</reference>
<dbReference type="SUPFAM" id="SSF46785">
    <property type="entry name" value="Winged helix' DNA-binding domain"/>
    <property type="match status" value="1"/>
</dbReference>
<evidence type="ECO:0000313" key="7">
    <source>
        <dbReference type="Proteomes" id="UP000652198"/>
    </source>
</evidence>
<protein>
    <submittedName>
        <fullName evidence="6">LysR family transcriptional regulator</fullName>
    </submittedName>
</protein>
<dbReference type="EMBL" id="WOEY01000065">
    <property type="protein sequence ID" value="NPT42770.1"/>
    <property type="molecule type" value="Genomic_DNA"/>
</dbReference>
<keyword evidence="2" id="KW-0805">Transcription regulation</keyword>
<evidence type="ECO:0000256" key="3">
    <source>
        <dbReference type="ARBA" id="ARBA00023125"/>
    </source>
</evidence>
<dbReference type="InterPro" id="IPR000847">
    <property type="entry name" value="LysR_HTH_N"/>
</dbReference>
<dbReference type="Gene3D" id="3.40.190.290">
    <property type="match status" value="1"/>
</dbReference>
<dbReference type="SUPFAM" id="SSF53850">
    <property type="entry name" value="Periplasmic binding protein-like II"/>
    <property type="match status" value="1"/>
</dbReference>
<dbReference type="InterPro" id="IPR005119">
    <property type="entry name" value="LysR_subst-bd"/>
</dbReference>
<evidence type="ECO:0000313" key="6">
    <source>
        <dbReference type="EMBL" id="NPT42770.1"/>
    </source>
</evidence>
<dbReference type="PROSITE" id="PS50931">
    <property type="entry name" value="HTH_LYSR"/>
    <property type="match status" value="1"/>
</dbReference>
<dbReference type="PANTHER" id="PTHR30419:SF8">
    <property type="entry name" value="NITROGEN ASSIMILATION TRANSCRIPTIONAL ACTIVATOR-RELATED"/>
    <property type="match status" value="1"/>
</dbReference>
<dbReference type="RefSeq" id="WP_172311365.1">
    <property type="nucleotide sequence ID" value="NZ_WOEY01000065.1"/>
</dbReference>
<dbReference type="CDD" id="cd08440">
    <property type="entry name" value="PBP2_LTTR_like_4"/>
    <property type="match status" value="1"/>
</dbReference>
<dbReference type="InterPro" id="IPR036390">
    <property type="entry name" value="WH_DNA-bd_sf"/>
</dbReference>
<dbReference type="InterPro" id="IPR050950">
    <property type="entry name" value="HTH-type_LysR_regulators"/>
</dbReference>
<dbReference type="Gene3D" id="1.10.10.10">
    <property type="entry name" value="Winged helix-like DNA-binding domain superfamily/Winged helix DNA-binding domain"/>
    <property type="match status" value="1"/>
</dbReference>
<feature type="domain" description="HTH lysR-type" evidence="5">
    <location>
        <begin position="10"/>
        <end position="67"/>
    </location>
</feature>
<gene>
    <name evidence="6" type="ORF">GNZ12_15920</name>
</gene>
<accession>A0ABX2BPF4</accession>
<evidence type="ECO:0000256" key="2">
    <source>
        <dbReference type="ARBA" id="ARBA00023015"/>
    </source>
</evidence>
<keyword evidence="7" id="KW-1185">Reference proteome</keyword>
<dbReference type="Pfam" id="PF00126">
    <property type="entry name" value="HTH_1"/>
    <property type="match status" value="1"/>
</dbReference>
<dbReference type="Proteomes" id="UP000652198">
    <property type="component" value="Unassembled WGS sequence"/>
</dbReference>
<evidence type="ECO:0000256" key="1">
    <source>
        <dbReference type="ARBA" id="ARBA00009437"/>
    </source>
</evidence>
<comment type="caution">
    <text evidence="6">The sequence shown here is derived from an EMBL/GenBank/DDBJ whole genome shotgun (WGS) entry which is preliminary data.</text>
</comment>
<keyword evidence="4" id="KW-0804">Transcription</keyword>
<organism evidence="6 7">
    <name type="scientific">Paraburkholderia solitsugae</name>
    <dbReference type="NCBI Taxonomy" id="2675748"/>
    <lineage>
        <taxon>Bacteria</taxon>
        <taxon>Pseudomonadati</taxon>
        <taxon>Pseudomonadota</taxon>
        <taxon>Betaproteobacteria</taxon>
        <taxon>Burkholderiales</taxon>
        <taxon>Burkholderiaceae</taxon>
        <taxon>Paraburkholderia</taxon>
    </lineage>
</organism>
<dbReference type="PRINTS" id="PR00039">
    <property type="entry name" value="HTHLYSR"/>
</dbReference>
<evidence type="ECO:0000259" key="5">
    <source>
        <dbReference type="PROSITE" id="PS50931"/>
    </source>
</evidence>
<comment type="similarity">
    <text evidence="1">Belongs to the LysR transcriptional regulatory family.</text>
</comment>
<dbReference type="InterPro" id="IPR036388">
    <property type="entry name" value="WH-like_DNA-bd_sf"/>
</dbReference>